<dbReference type="EMBL" id="QFFM01000033">
    <property type="protein sequence ID" value="PWG62635.1"/>
    <property type="molecule type" value="Genomic_DNA"/>
</dbReference>
<accession>A0A2U2N058</accession>
<evidence type="ECO:0000256" key="1">
    <source>
        <dbReference type="SAM" id="Phobius"/>
    </source>
</evidence>
<keyword evidence="3" id="KW-1185">Reference proteome</keyword>
<sequence length="151" mass="16249">MVSTSNVLYYWGSGTDGNYHLIKTGLNGDWCGTDDYNPSGITYHMARWSGKDKNNDIWSIDEQGQLWLMRGSGPKVAEPVMSGVEFHSGSAGWDGNYTLLLLGTPRAATNISYQAQMPTTGAPEGLSQIGVIAVALGLVGLLVLAVKRNRV</sequence>
<protein>
    <submittedName>
        <fullName evidence="2">Uncharacterized protein</fullName>
    </submittedName>
</protein>
<gene>
    <name evidence="2" type="ORF">DF196_11800</name>
</gene>
<organism evidence="2 3">
    <name type="scientific">Bifidobacterium callitrichidarum</name>
    <dbReference type="NCBI Taxonomy" id="2052941"/>
    <lineage>
        <taxon>Bacteria</taxon>
        <taxon>Bacillati</taxon>
        <taxon>Actinomycetota</taxon>
        <taxon>Actinomycetes</taxon>
        <taxon>Bifidobacteriales</taxon>
        <taxon>Bifidobacteriaceae</taxon>
        <taxon>Bifidobacterium</taxon>
    </lineage>
</organism>
<keyword evidence="1" id="KW-1133">Transmembrane helix</keyword>
<name>A0A2U2N058_9BIFI</name>
<keyword evidence="1" id="KW-0812">Transmembrane</keyword>
<evidence type="ECO:0000313" key="3">
    <source>
        <dbReference type="Proteomes" id="UP000245876"/>
    </source>
</evidence>
<reference evidence="2 3" key="1">
    <citation type="journal article" date="2018" name="Int. J. Syst. Evol. Microbiol.">
        <title>Bifidobacterium callitrichidarum sp. nov. from the faeces of the emperor tamarin (Saguinus imperator).</title>
        <authorList>
            <person name="Modesto M."/>
            <person name="Michelini S."/>
            <person name="Sansosti M.C."/>
            <person name="De Filippo C."/>
            <person name="Cavalieri D."/>
            <person name="Qvirist L."/>
            <person name="Andlid T."/>
            <person name="Spiezio C."/>
            <person name="Sandri C."/>
            <person name="Pascarelli S."/>
            <person name="Sgorbati B."/>
            <person name="Mattarelli P."/>
        </authorList>
    </citation>
    <scope>NUCLEOTIDE SEQUENCE [LARGE SCALE GENOMIC DNA]</scope>
    <source>
        <strain evidence="2 3">TRI 5</strain>
    </source>
</reference>
<comment type="caution">
    <text evidence="2">The sequence shown here is derived from an EMBL/GenBank/DDBJ whole genome shotgun (WGS) entry which is preliminary data.</text>
</comment>
<dbReference type="AlphaFoldDB" id="A0A2U2N058"/>
<feature type="transmembrane region" description="Helical" evidence="1">
    <location>
        <begin position="126"/>
        <end position="146"/>
    </location>
</feature>
<dbReference type="Proteomes" id="UP000245876">
    <property type="component" value="Unassembled WGS sequence"/>
</dbReference>
<keyword evidence="1" id="KW-0472">Membrane</keyword>
<evidence type="ECO:0000313" key="2">
    <source>
        <dbReference type="EMBL" id="PWG62635.1"/>
    </source>
</evidence>
<proteinExistence type="predicted"/>